<gene>
    <name evidence="2" type="ORF">ECRASSUSDP1_LOCUS21968</name>
</gene>
<keyword evidence="3" id="KW-1185">Reference proteome</keyword>
<sequence length="713" mass="80495">MSLCCTQPASQVDITIGDIMPPQKIRTSKNRRKEVPVLDITAQFTYGFIKKPDFLYLVRTNTKEFPRQSRNLDRELIFKLGNSSFAENVGKVYIPLFIDPGEYKVYYCRHIKQKSLKRSRSQPVNDIEVLGISMPFTLNKTNNESNLSISYCSENENIHAPEFNESDETKLQHHLTMNQSNGISSHKCFSPFSSFQKKTIETIPYDSVKGELIHNTINDTLKTSNADSLSLSKSNEKRREINLWRNIQEGSLDNRRENKENIPVKLKPQAKTPIGGKLTNYQLEHLKRVNESRDMKTNQNLNTPEMKLAQQYPKSSNIFTEETSAFVYPLEKTSILSSSSGEPRVEIINNIQSLLPNSDSENLIRRDLNSHSITTPYTNTFFKCSIYSPSNRLYTVDEVNSRISEHELSSQFKFSTKNQDSINMTSSFIIPCTPTPKVGKVMDTKNIRTKTEKYEQKNLRILGEKQPASAKFLFKTMSSGSSGGDFGSPTVPLGAVMFPSGQGLQSSKTLSYQMPKTKVVSGKVINLTPEKPKLTPKKKPGATRNISRGNIKNMLDERRPGLSSLCSPPHKERVTFNPIDRVASPNTPSVSKNTPPTSLRKRTISTASNCTPYSKTQVPKQSIIAKSKASSSTIESPNLGCFSRSRNSPQPKTEQIEAWVNIDRRTVIFEQKTELGKNISQPIHQISWYNHTSVEDIGNAIDEVVEIMQEMQH</sequence>
<protein>
    <submittedName>
        <fullName evidence="2">Uncharacterized protein</fullName>
    </submittedName>
</protein>
<dbReference type="Proteomes" id="UP001295684">
    <property type="component" value="Unassembled WGS sequence"/>
</dbReference>
<dbReference type="AlphaFoldDB" id="A0AAD1XWX8"/>
<dbReference type="EMBL" id="CAMPGE010022494">
    <property type="protein sequence ID" value="CAI2380532.1"/>
    <property type="molecule type" value="Genomic_DNA"/>
</dbReference>
<accession>A0AAD1XWX8</accession>
<evidence type="ECO:0000313" key="2">
    <source>
        <dbReference type="EMBL" id="CAI2380532.1"/>
    </source>
</evidence>
<reference evidence="2" key="1">
    <citation type="submission" date="2023-07" db="EMBL/GenBank/DDBJ databases">
        <authorList>
            <consortium name="AG Swart"/>
            <person name="Singh M."/>
            <person name="Singh A."/>
            <person name="Seah K."/>
            <person name="Emmerich C."/>
        </authorList>
    </citation>
    <scope>NUCLEOTIDE SEQUENCE</scope>
    <source>
        <strain evidence="2">DP1</strain>
    </source>
</reference>
<evidence type="ECO:0000256" key="1">
    <source>
        <dbReference type="SAM" id="MobiDB-lite"/>
    </source>
</evidence>
<feature type="region of interest" description="Disordered" evidence="1">
    <location>
        <begin position="580"/>
        <end position="600"/>
    </location>
</feature>
<evidence type="ECO:0000313" key="3">
    <source>
        <dbReference type="Proteomes" id="UP001295684"/>
    </source>
</evidence>
<feature type="compositionally biased region" description="Polar residues" evidence="1">
    <location>
        <begin position="584"/>
        <end position="597"/>
    </location>
</feature>
<organism evidence="2 3">
    <name type="scientific">Euplotes crassus</name>
    <dbReference type="NCBI Taxonomy" id="5936"/>
    <lineage>
        <taxon>Eukaryota</taxon>
        <taxon>Sar</taxon>
        <taxon>Alveolata</taxon>
        <taxon>Ciliophora</taxon>
        <taxon>Intramacronucleata</taxon>
        <taxon>Spirotrichea</taxon>
        <taxon>Hypotrichia</taxon>
        <taxon>Euplotida</taxon>
        <taxon>Euplotidae</taxon>
        <taxon>Moneuplotes</taxon>
    </lineage>
</organism>
<name>A0AAD1XWX8_EUPCR</name>
<comment type="caution">
    <text evidence="2">The sequence shown here is derived from an EMBL/GenBank/DDBJ whole genome shotgun (WGS) entry which is preliminary data.</text>
</comment>
<proteinExistence type="predicted"/>